<keyword evidence="4" id="KW-0378">Hydrolase</keyword>
<dbReference type="AlphaFoldDB" id="A0A2W5PWH0"/>
<accession>A0A2W5PWH0</accession>
<dbReference type="EMBL" id="QFPW01000008">
    <property type="protein sequence ID" value="PZQ49187.1"/>
    <property type="molecule type" value="Genomic_DNA"/>
</dbReference>
<dbReference type="InterPro" id="IPR011990">
    <property type="entry name" value="TPR-like_helical_dom_sf"/>
</dbReference>
<evidence type="ECO:0000256" key="4">
    <source>
        <dbReference type="ARBA" id="ARBA00022801"/>
    </source>
</evidence>
<evidence type="ECO:0000259" key="8">
    <source>
        <dbReference type="Pfam" id="PF01435"/>
    </source>
</evidence>
<dbReference type="SUPFAM" id="SSF48452">
    <property type="entry name" value="TPR-like"/>
    <property type="match status" value="1"/>
</dbReference>
<organism evidence="9 10">
    <name type="scientific">Rhodovulum sulfidophilum</name>
    <name type="common">Rhodobacter sulfidophilus</name>
    <dbReference type="NCBI Taxonomy" id="35806"/>
    <lineage>
        <taxon>Bacteria</taxon>
        <taxon>Pseudomonadati</taxon>
        <taxon>Pseudomonadota</taxon>
        <taxon>Alphaproteobacteria</taxon>
        <taxon>Rhodobacterales</taxon>
        <taxon>Paracoccaceae</taxon>
        <taxon>Rhodovulum</taxon>
    </lineage>
</organism>
<proteinExistence type="predicted"/>
<keyword evidence="6" id="KW-0482">Metalloprotease</keyword>
<dbReference type="InterPro" id="IPR001915">
    <property type="entry name" value="Peptidase_M48"/>
</dbReference>
<evidence type="ECO:0000256" key="1">
    <source>
        <dbReference type="ARBA" id="ARBA00001947"/>
    </source>
</evidence>
<dbReference type="Proteomes" id="UP000249185">
    <property type="component" value="Unassembled WGS sequence"/>
</dbReference>
<dbReference type="GO" id="GO:0051603">
    <property type="term" value="P:proteolysis involved in protein catabolic process"/>
    <property type="evidence" value="ECO:0007669"/>
    <property type="project" value="TreeGrafter"/>
</dbReference>
<sequence>MEALLPGLVPKIRAALAAGALLCLTAATGSAAAGPVLIRDAEIEATLRRVGDPIFRAAGLSPSGVKIYLIQDPEMNAFVAGGQNIFLHTGMIDRMENLDQLRGVIAHETGHIAGGHLARRDQAMSGGRNMMLIGMLGAAAAGIAGAPDASVAIAAGSQQVATRNLLAYSRGEEAAADQAGARYVSTAGGDPAAVLDVLRILRGQEALMGRDQDPYTRTHPMSSERIMMLENRIAKMPKGKAPDPEDVYWYDRMVTKLRAFTEGPAQTIRANPPVDTSEMATLARAIAYHRQPDTARAAQQMDALLALRPDDPYYIELKGQFLLEGGKAGPAAAAYRRASELAPDQPLILAGLGRALLNTDDPGAAREARDVLSRATRLDRKNSDAYRDLALAEARLGNEGAAALATAERYSGSGTPRDVLRNATRAADLLPVGSPGWRRAQDMITMARRALKK</sequence>
<dbReference type="PANTHER" id="PTHR22726:SF1">
    <property type="entry name" value="METALLOENDOPEPTIDASE OMA1, MITOCHONDRIAL"/>
    <property type="match status" value="1"/>
</dbReference>
<dbReference type="PANTHER" id="PTHR22726">
    <property type="entry name" value="METALLOENDOPEPTIDASE OMA1"/>
    <property type="match status" value="1"/>
</dbReference>
<evidence type="ECO:0000256" key="5">
    <source>
        <dbReference type="ARBA" id="ARBA00022833"/>
    </source>
</evidence>
<keyword evidence="3" id="KW-0479">Metal-binding</keyword>
<feature type="signal peptide" evidence="7">
    <location>
        <begin position="1"/>
        <end position="33"/>
    </location>
</feature>
<keyword evidence="7" id="KW-0732">Signal</keyword>
<dbReference type="Gene3D" id="3.30.2010.10">
    <property type="entry name" value="Metalloproteases ('zincins'), catalytic domain"/>
    <property type="match status" value="1"/>
</dbReference>
<dbReference type="GO" id="GO:0046872">
    <property type="term" value="F:metal ion binding"/>
    <property type="evidence" value="ECO:0007669"/>
    <property type="project" value="UniProtKB-KW"/>
</dbReference>
<name>A0A2W5PWH0_RHOSU</name>
<keyword evidence="2" id="KW-0645">Protease</keyword>
<evidence type="ECO:0000313" key="9">
    <source>
        <dbReference type="EMBL" id="PZQ49187.1"/>
    </source>
</evidence>
<dbReference type="Gene3D" id="1.25.40.10">
    <property type="entry name" value="Tetratricopeptide repeat domain"/>
    <property type="match status" value="1"/>
</dbReference>
<feature type="domain" description="Peptidase M48" evidence="8">
    <location>
        <begin position="44"/>
        <end position="232"/>
    </location>
</feature>
<keyword evidence="5" id="KW-0862">Zinc</keyword>
<gene>
    <name evidence="9" type="ORF">DI556_11585</name>
</gene>
<dbReference type="Pfam" id="PF01435">
    <property type="entry name" value="Peptidase_M48"/>
    <property type="match status" value="1"/>
</dbReference>
<dbReference type="GO" id="GO:0004222">
    <property type="term" value="F:metalloendopeptidase activity"/>
    <property type="evidence" value="ECO:0007669"/>
    <property type="project" value="InterPro"/>
</dbReference>
<evidence type="ECO:0000256" key="3">
    <source>
        <dbReference type="ARBA" id="ARBA00022723"/>
    </source>
</evidence>
<dbReference type="GO" id="GO:0016020">
    <property type="term" value="C:membrane"/>
    <property type="evidence" value="ECO:0007669"/>
    <property type="project" value="TreeGrafter"/>
</dbReference>
<dbReference type="CDD" id="cd07324">
    <property type="entry name" value="M48C_Oma1-like"/>
    <property type="match status" value="1"/>
</dbReference>
<protein>
    <submittedName>
        <fullName evidence="9">Peptidase M48</fullName>
    </submittedName>
</protein>
<evidence type="ECO:0000256" key="7">
    <source>
        <dbReference type="SAM" id="SignalP"/>
    </source>
</evidence>
<comment type="caution">
    <text evidence="9">The sequence shown here is derived from an EMBL/GenBank/DDBJ whole genome shotgun (WGS) entry which is preliminary data.</text>
</comment>
<comment type="cofactor">
    <cofactor evidence="1">
        <name>Zn(2+)</name>
        <dbReference type="ChEBI" id="CHEBI:29105"/>
    </cofactor>
</comment>
<evidence type="ECO:0000313" key="10">
    <source>
        <dbReference type="Proteomes" id="UP000249185"/>
    </source>
</evidence>
<evidence type="ECO:0000256" key="6">
    <source>
        <dbReference type="ARBA" id="ARBA00023049"/>
    </source>
</evidence>
<feature type="chain" id="PRO_5015904166" evidence="7">
    <location>
        <begin position="34"/>
        <end position="453"/>
    </location>
</feature>
<reference evidence="9 10" key="1">
    <citation type="submission" date="2017-08" db="EMBL/GenBank/DDBJ databases">
        <title>Infants hospitalized years apart are colonized by the same room-sourced microbial strains.</title>
        <authorList>
            <person name="Brooks B."/>
            <person name="Olm M.R."/>
            <person name="Firek B.A."/>
            <person name="Baker R."/>
            <person name="Thomas B.C."/>
            <person name="Morowitz M.J."/>
            <person name="Banfield J.F."/>
        </authorList>
    </citation>
    <scope>NUCLEOTIDE SEQUENCE [LARGE SCALE GENOMIC DNA]</scope>
    <source>
        <strain evidence="9">S2_005_002_R2_34</strain>
    </source>
</reference>
<evidence type="ECO:0000256" key="2">
    <source>
        <dbReference type="ARBA" id="ARBA00022670"/>
    </source>
</evidence>
<dbReference type="InterPro" id="IPR051156">
    <property type="entry name" value="Mito/Outer_Membr_Metalloprot"/>
</dbReference>